<dbReference type="AlphaFoldDB" id="A0A8T3YKA6"/>
<comment type="caution">
    <text evidence="1">The sequence shown here is derived from an EMBL/GenBank/DDBJ whole genome shotgun (WGS) entry which is preliminary data.</text>
</comment>
<reference evidence="1" key="1">
    <citation type="submission" date="2020-07" db="EMBL/GenBank/DDBJ databases">
        <title>Huge and variable diversity of episymbiotic CPR bacteria and DPANN archaea in groundwater ecosystems.</title>
        <authorList>
            <person name="He C.Y."/>
            <person name="Keren R."/>
            <person name="Whittaker M."/>
            <person name="Farag I.F."/>
            <person name="Doudna J."/>
            <person name="Cate J.H.D."/>
            <person name="Banfield J.F."/>
        </authorList>
    </citation>
    <scope>NUCLEOTIDE SEQUENCE</scope>
    <source>
        <strain evidence="1">NC_groundwater_1296_Ag_S-0.2um_52_80</strain>
    </source>
</reference>
<proteinExistence type="predicted"/>
<evidence type="ECO:0000313" key="1">
    <source>
        <dbReference type="EMBL" id="MBI4210027.1"/>
    </source>
</evidence>
<dbReference type="Proteomes" id="UP000732298">
    <property type="component" value="Unassembled WGS sequence"/>
</dbReference>
<name>A0A8T3YKA6_9ARCH</name>
<accession>A0A8T3YKA6</accession>
<organism evidence="1 2">
    <name type="scientific">Candidatus Iainarchaeum sp</name>
    <dbReference type="NCBI Taxonomy" id="3101447"/>
    <lineage>
        <taxon>Archaea</taxon>
        <taxon>Candidatus Iainarchaeota</taxon>
        <taxon>Candidatus Iainarchaeia</taxon>
        <taxon>Candidatus Iainarchaeales</taxon>
        <taxon>Candidatus Iainarchaeaceae</taxon>
        <taxon>Candidatus Iainarchaeum</taxon>
    </lineage>
</organism>
<gene>
    <name evidence="1" type="ORF">HY544_00780</name>
</gene>
<evidence type="ECO:0000313" key="2">
    <source>
        <dbReference type="Proteomes" id="UP000732298"/>
    </source>
</evidence>
<protein>
    <submittedName>
        <fullName evidence="1">Uncharacterized protein</fullName>
    </submittedName>
</protein>
<dbReference type="EMBL" id="JACQPB010000009">
    <property type="protein sequence ID" value="MBI4210027.1"/>
    <property type="molecule type" value="Genomic_DNA"/>
</dbReference>
<sequence>MIDVKKILVWSVCLLVALASVSAEVILYDGDESKEVLGETRLFEASDIDLALFQDFIDSVEESVRLNDASISGGKLRSIRESNPDLFAYMKENLPSAVRAFEGDDAEFAGFSARFREGKAKYESEIATAKVLGGQAETAAAALAATRLISIEGDKSWKVERQPSQQEKIALLELENLELKAEVSALQAEMHSRNAWGIPDLSDLEAALANAHYSINNNGIRIEFLRASEYLDFSKGDVTSNTILYSALRNANVVFEEKSARLVPKTWAAGSESADYLKKMGLPEQFFTAVKYSIDSFNPFYLVGDVSKTEESWNYFYYRWALFSVSRAKSAIDSGKAATVQDALAFLKQESARKRAARLDEIKQALDSKSDLELYLNEEAVLPGDYNGKLTLNGGKLDVSGQKPGGDFLIVGVGPLGGRLIERGITESPDDRRTRVVYGSLYGNDISRLLVLDGRVVEEKQLDLKTRPQLEYNRDFIDNYFFNDKNSLADDWGVYFLENDLFVRAGVKLADASISEEEKDKIRLEQAVLLREAGSSNVAAAIASSLPPSTKVTYKGSQVSAQGLYDDINGRVNLLVFRPDSDEFLGQAAPDVVVSLVNPASWLAYGLIAKGGAAVIGRFSVGRTYFAYVDHVNARVAGYLGEGSVKHAAYNIVSSVGQGFIAGAAGSVWPPLEFVAVALGGGYGHLKLKHDFGSALLDADGNLIGVVRYVGRLEKGALGSGFRDLGNGAYLYNSGSRSFVLAPQGGNIAAPAGTRLLRGKDLSAHLAEAKPRGGVPPLGSRPLELTDVRLREMGFAEVQLEDGDVFVALPLSREAAERAPAELGCLLQVAAEITGNAAGRGCRFHFSQGDKVYLPGFRLRRFGVISGINYEPQVKIYYGGNNWFVHYSRQDALFYTQGYGWIPLKDMDPEFVRVGDYVSVNGVTGTVQNNYRYGIADVRIGNEYKPFGLEELYPANVDRNLNIRRQRYRPYPQPFPGQVTDWHYDSKTVARIAGKVRSRYGSGNIVDVMNGVAREVKAELPYDMSRQWAADRAGSLTGIISCGGGVCRHNAPITTGVATRLGLSARELVFNNPPHTVTVVDVSGGNFKLKGGDYWIIDGSLGTATHANSYFRRGGGGFTDMHYWSESQNSWVRWNPFG</sequence>